<evidence type="ECO:0000313" key="2">
    <source>
        <dbReference type="Proteomes" id="UP001243375"/>
    </source>
</evidence>
<protein>
    <submittedName>
        <fullName evidence="1">Uncharacterized protein</fullName>
    </submittedName>
</protein>
<sequence>MVSNFGRRPVKIPAGTLLSGVTSVVDSSQEYAQVNYMTAMANPQADPHIKDNVEEDLRALDINPDLTPEQRESLRSVIRR</sequence>
<dbReference type="EMBL" id="JASBWU010000017">
    <property type="protein sequence ID" value="KAJ9115141.1"/>
    <property type="molecule type" value="Genomic_DNA"/>
</dbReference>
<keyword evidence="2" id="KW-1185">Reference proteome</keyword>
<reference evidence="1" key="1">
    <citation type="submission" date="2023-04" db="EMBL/GenBank/DDBJ databases">
        <title>Draft Genome sequencing of Naganishia species isolated from polar environments using Oxford Nanopore Technology.</title>
        <authorList>
            <person name="Leo P."/>
            <person name="Venkateswaran K."/>
        </authorList>
    </citation>
    <scope>NUCLEOTIDE SEQUENCE</scope>
    <source>
        <strain evidence="1">MNA-CCFEE 5425</strain>
    </source>
</reference>
<organism evidence="1 2">
    <name type="scientific">Naganishia vaughanmartiniae</name>
    <dbReference type="NCBI Taxonomy" id="1424756"/>
    <lineage>
        <taxon>Eukaryota</taxon>
        <taxon>Fungi</taxon>
        <taxon>Dikarya</taxon>
        <taxon>Basidiomycota</taxon>
        <taxon>Agaricomycotina</taxon>
        <taxon>Tremellomycetes</taxon>
        <taxon>Filobasidiales</taxon>
        <taxon>Filobasidiaceae</taxon>
        <taxon>Naganishia</taxon>
    </lineage>
</organism>
<comment type="caution">
    <text evidence="1">The sequence shown here is derived from an EMBL/GenBank/DDBJ whole genome shotgun (WGS) entry which is preliminary data.</text>
</comment>
<evidence type="ECO:0000313" key="1">
    <source>
        <dbReference type="EMBL" id="KAJ9115141.1"/>
    </source>
</evidence>
<dbReference type="Proteomes" id="UP001243375">
    <property type="component" value="Unassembled WGS sequence"/>
</dbReference>
<name>A0ACC2WVH8_9TREE</name>
<proteinExistence type="predicted"/>
<accession>A0ACC2WVH8</accession>
<gene>
    <name evidence="1" type="ORF">QFC22_005471</name>
</gene>